<feature type="domain" description="KIB1-4 beta-propeller" evidence="1">
    <location>
        <begin position="34"/>
        <end position="143"/>
    </location>
</feature>
<dbReference type="AlphaFoldDB" id="A0AAU9SN52"/>
<organism evidence="2 3">
    <name type="scientific">Thlaspi arvense</name>
    <name type="common">Field penny-cress</name>
    <dbReference type="NCBI Taxonomy" id="13288"/>
    <lineage>
        <taxon>Eukaryota</taxon>
        <taxon>Viridiplantae</taxon>
        <taxon>Streptophyta</taxon>
        <taxon>Embryophyta</taxon>
        <taxon>Tracheophyta</taxon>
        <taxon>Spermatophyta</taxon>
        <taxon>Magnoliopsida</taxon>
        <taxon>eudicotyledons</taxon>
        <taxon>Gunneridae</taxon>
        <taxon>Pentapetalae</taxon>
        <taxon>rosids</taxon>
        <taxon>malvids</taxon>
        <taxon>Brassicales</taxon>
        <taxon>Brassicaceae</taxon>
        <taxon>Thlaspideae</taxon>
        <taxon>Thlaspi</taxon>
    </lineage>
</organism>
<proteinExistence type="predicted"/>
<accession>A0AAU9SN52</accession>
<dbReference type="PANTHER" id="PTHR31681">
    <property type="entry name" value="C2H2-LIKE ZINC FINGER PROTEIN"/>
    <property type="match status" value="1"/>
</dbReference>
<evidence type="ECO:0000313" key="3">
    <source>
        <dbReference type="Proteomes" id="UP000836841"/>
    </source>
</evidence>
<gene>
    <name evidence="2" type="ORF">TAV2_LOCUS19437</name>
</gene>
<dbReference type="Proteomes" id="UP000836841">
    <property type="component" value="Chromosome 6"/>
</dbReference>
<dbReference type="PANTHER" id="PTHR31681:SF114">
    <property type="entry name" value="DUF295 DOMAIN-CONTAINING PROTEIN"/>
    <property type="match status" value="1"/>
</dbReference>
<name>A0AAU9SN52_THLAR</name>
<protein>
    <recommendedName>
        <fullName evidence="1">KIB1-4 beta-propeller domain-containing protein</fullName>
    </recommendedName>
</protein>
<dbReference type="Pfam" id="PF03478">
    <property type="entry name" value="Beta-prop_KIB1-4"/>
    <property type="match status" value="1"/>
</dbReference>
<dbReference type="EMBL" id="OU466862">
    <property type="protein sequence ID" value="CAH2069899.1"/>
    <property type="molecule type" value="Genomic_DNA"/>
</dbReference>
<evidence type="ECO:0000313" key="2">
    <source>
        <dbReference type="EMBL" id="CAH2069899.1"/>
    </source>
</evidence>
<sequence length="176" mass="19816">MFSKKHDMFRIPGSGGHLIGSWDPCKDSNNPNLQSLRFQNLPRLPTATRELLDSCCTSEHLVESRTTGETFLVKLYEKTTEIVEGVARMKTERLMVFRLDDEGNAVYTQDIGDLCIFISKNEPFCVPASSFPGMLSNSVKVVDSYEYATVLLDDLNIVSGTMRYPAPYHIPPQNMD</sequence>
<evidence type="ECO:0000259" key="1">
    <source>
        <dbReference type="Pfam" id="PF03478"/>
    </source>
</evidence>
<reference evidence="2 3" key="1">
    <citation type="submission" date="2022-03" db="EMBL/GenBank/DDBJ databases">
        <authorList>
            <person name="Nunn A."/>
            <person name="Chopra R."/>
            <person name="Nunn A."/>
            <person name="Contreras Garrido A."/>
        </authorList>
    </citation>
    <scope>NUCLEOTIDE SEQUENCE [LARGE SCALE GENOMIC DNA]</scope>
</reference>
<dbReference type="InterPro" id="IPR005174">
    <property type="entry name" value="KIB1-4_b-propeller"/>
</dbReference>
<keyword evidence="3" id="KW-1185">Reference proteome</keyword>